<feature type="region of interest" description="Disordered" evidence="4">
    <location>
        <begin position="461"/>
        <end position="481"/>
    </location>
</feature>
<name>A0A1V3NCP7_9GAMM</name>
<sequence>MPLFPPRMSQERRIPRLPWFVLLLPAFLFSAASGVSAQEPEPQSMRADPDHVRIWNGFVDDAYQLHLQQLRDHPVRTESRLGGYAPGTSAGPEFYREVSYYDEASDRLLSRIRWENGEIHSIHGIQVFLHHDDGRVAVEYTATYLPEFRNAPIQTIVNLHHRTGDLRAFRQFDASGSRLYEQCRGTHEGESVWVEAEFFPVPDELRDTDLYQRCFANLDESPGNRLDPLHASNRVRQWPAYVPASRAELDRLIEQYDRQIPVTPLRGDLWVKRGDAYFLRGDFDRAIADYEAALDIDEALDGAWFGRGMALARKGKIREGIEDMNVYLERNPECSLGYTKRGIRYLWLGKPERAEADFREALRIDPNNAEAHSDLGVVLAQRQDYEAAVEHMEAAVRNDPTYQKAYHNLAMVHYLQDRPDKAMEAVDSALEIAPYARDSLMLKGEILKAVGEDDAARELQEAASTLPRRDWSERVPLTTQP</sequence>
<dbReference type="EMBL" id="MVBK01000090">
    <property type="protein sequence ID" value="OOG22815.1"/>
    <property type="molecule type" value="Genomic_DNA"/>
</dbReference>
<dbReference type="InterPro" id="IPR011990">
    <property type="entry name" value="TPR-like_helical_dom_sf"/>
</dbReference>
<dbReference type="PROSITE" id="PS50005">
    <property type="entry name" value="TPR"/>
    <property type="match status" value="4"/>
</dbReference>
<dbReference type="InterPro" id="IPR019734">
    <property type="entry name" value="TPR_rpt"/>
</dbReference>
<dbReference type="Gene3D" id="1.25.40.10">
    <property type="entry name" value="Tetratricopeptide repeat domain"/>
    <property type="match status" value="2"/>
</dbReference>
<dbReference type="PANTHER" id="PTHR44858:SF1">
    <property type="entry name" value="UDP-N-ACETYLGLUCOSAMINE--PEPTIDE N-ACETYLGLUCOSAMINYLTRANSFERASE SPINDLY-RELATED"/>
    <property type="match status" value="1"/>
</dbReference>
<dbReference type="SUPFAM" id="SSF48452">
    <property type="entry name" value="TPR-like"/>
    <property type="match status" value="1"/>
</dbReference>
<keyword evidence="5" id="KW-0732">Signal</keyword>
<feature type="repeat" description="TPR" evidence="3">
    <location>
        <begin position="267"/>
        <end position="300"/>
    </location>
</feature>
<evidence type="ECO:0000256" key="2">
    <source>
        <dbReference type="ARBA" id="ARBA00022803"/>
    </source>
</evidence>
<proteinExistence type="predicted"/>
<keyword evidence="2 3" id="KW-0802">TPR repeat</keyword>
<evidence type="ECO:0000256" key="5">
    <source>
        <dbReference type="SAM" id="SignalP"/>
    </source>
</evidence>
<accession>A0A1V3NCP7</accession>
<keyword evidence="7" id="KW-1185">Reference proteome</keyword>
<dbReference type="STRING" id="108003.B1C78_13735"/>
<feature type="signal peptide" evidence="5">
    <location>
        <begin position="1"/>
        <end position="37"/>
    </location>
</feature>
<gene>
    <name evidence="6" type="ORF">B1C78_13735</name>
</gene>
<evidence type="ECO:0000313" key="6">
    <source>
        <dbReference type="EMBL" id="OOG22815.1"/>
    </source>
</evidence>
<dbReference type="GO" id="GO:0009279">
    <property type="term" value="C:cell outer membrane"/>
    <property type="evidence" value="ECO:0007669"/>
    <property type="project" value="TreeGrafter"/>
</dbReference>
<dbReference type="RefSeq" id="WP_077279731.1">
    <property type="nucleotide sequence ID" value="NZ_MVBK01000090.1"/>
</dbReference>
<keyword evidence="1" id="KW-0677">Repeat</keyword>
<evidence type="ECO:0000256" key="4">
    <source>
        <dbReference type="SAM" id="MobiDB-lite"/>
    </source>
</evidence>
<dbReference type="GO" id="GO:0046813">
    <property type="term" value="P:receptor-mediated virion attachment to host cell"/>
    <property type="evidence" value="ECO:0007669"/>
    <property type="project" value="TreeGrafter"/>
</dbReference>
<dbReference type="OrthoDB" id="5779722at2"/>
<feature type="repeat" description="TPR" evidence="3">
    <location>
        <begin position="335"/>
        <end position="368"/>
    </location>
</feature>
<evidence type="ECO:0000256" key="3">
    <source>
        <dbReference type="PROSITE-ProRule" id="PRU00339"/>
    </source>
</evidence>
<dbReference type="Pfam" id="PF13181">
    <property type="entry name" value="TPR_8"/>
    <property type="match status" value="1"/>
</dbReference>
<organism evidence="6 7">
    <name type="scientific">Thioalkalivibrio denitrificans</name>
    <dbReference type="NCBI Taxonomy" id="108003"/>
    <lineage>
        <taxon>Bacteria</taxon>
        <taxon>Pseudomonadati</taxon>
        <taxon>Pseudomonadota</taxon>
        <taxon>Gammaproteobacteria</taxon>
        <taxon>Chromatiales</taxon>
        <taxon>Ectothiorhodospiraceae</taxon>
        <taxon>Thioalkalivibrio</taxon>
    </lineage>
</organism>
<dbReference type="AlphaFoldDB" id="A0A1V3NCP7"/>
<dbReference type="Pfam" id="PF13414">
    <property type="entry name" value="TPR_11"/>
    <property type="match status" value="1"/>
</dbReference>
<dbReference type="Proteomes" id="UP000189462">
    <property type="component" value="Unassembled WGS sequence"/>
</dbReference>
<protein>
    <submittedName>
        <fullName evidence="6">Uncharacterized protein</fullName>
    </submittedName>
</protein>
<comment type="caution">
    <text evidence="6">The sequence shown here is derived from an EMBL/GenBank/DDBJ whole genome shotgun (WGS) entry which is preliminary data.</text>
</comment>
<reference evidence="6 7" key="1">
    <citation type="submission" date="2017-02" db="EMBL/GenBank/DDBJ databases">
        <title>Genomic diversity within the haloalkaliphilic genus Thioalkalivibrio.</title>
        <authorList>
            <person name="Ahn A.-C."/>
            <person name="Meier-Kolthoff J."/>
            <person name="Overmars L."/>
            <person name="Richter M."/>
            <person name="Woyke T."/>
            <person name="Sorokin D.Y."/>
            <person name="Muyzer G."/>
        </authorList>
    </citation>
    <scope>NUCLEOTIDE SEQUENCE [LARGE SCALE GENOMIC DNA]</scope>
    <source>
        <strain evidence="6 7">ALJD</strain>
    </source>
</reference>
<dbReference type="SMART" id="SM00028">
    <property type="entry name" value="TPR"/>
    <property type="match status" value="5"/>
</dbReference>
<dbReference type="PANTHER" id="PTHR44858">
    <property type="entry name" value="TETRATRICOPEPTIDE REPEAT PROTEIN 6"/>
    <property type="match status" value="1"/>
</dbReference>
<evidence type="ECO:0000256" key="1">
    <source>
        <dbReference type="ARBA" id="ARBA00022737"/>
    </source>
</evidence>
<feature type="chain" id="PRO_5012166216" evidence="5">
    <location>
        <begin position="38"/>
        <end position="481"/>
    </location>
</feature>
<feature type="repeat" description="TPR" evidence="3">
    <location>
        <begin position="403"/>
        <end position="436"/>
    </location>
</feature>
<dbReference type="Pfam" id="PF13432">
    <property type="entry name" value="TPR_16"/>
    <property type="match status" value="1"/>
</dbReference>
<feature type="repeat" description="TPR" evidence="3">
    <location>
        <begin position="369"/>
        <end position="402"/>
    </location>
</feature>
<dbReference type="InterPro" id="IPR050498">
    <property type="entry name" value="Ycf3"/>
</dbReference>
<evidence type="ECO:0000313" key="7">
    <source>
        <dbReference type="Proteomes" id="UP000189462"/>
    </source>
</evidence>